<keyword evidence="2 7" id="KW-0812">Transmembrane</keyword>
<evidence type="ECO:0000256" key="6">
    <source>
        <dbReference type="SAM" id="MobiDB-lite"/>
    </source>
</evidence>
<keyword evidence="4 7" id="KW-0472">Membrane</keyword>
<dbReference type="InterPro" id="IPR052337">
    <property type="entry name" value="SAT4-like"/>
</dbReference>
<proteinExistence type="inferred from homology"/>
<feature type="transmembrane region" description="Helical" evidence="7">
    <location>
        <begin position="61"/>
        <end position="86"/>
    </location>
</feature>
<gene>
    <name evidence="9" type="ORF">SNOG_08455</name>
</gene>
<dbReference type="VEuPathDB" id="FungiDB:JI435_084550"/>
<feature type="region of interest" description="Disordered" evidence="6">
    <location>
        <begin position="294"/>
        <end position="348"/>
    </location>
</feature>
<sequence length="348" mass="39425">MSTLPTIEDIIKWPAPNYVNPETRRPLVFGVEIPLTILTIVFTAGRFYSRTIIVRALGWDDWFMLAATIISTATNIMICISTLPAYQTGYHLYDLRPEILVNPYQSAQMAMACIFPSRSNKWFCYILMVYEVGWGIAAFFATLFQCSPIQSYWLIQSPVRNCGSTPALYYSTSSLNIFTDFLIFLWPAKDLASVQISVRQRITLITMFCLGVIICIAGLLRVWYVSIYLKSWDFLCCKPLFTRLFPSIFSHSANSNSYSRSRNKTPQHPPNKSVDGQSFPFQIVKEEGFEVRYGNNDDFDSRGNSSKMGTSSTTTGKLSKSIDDDGASDDSREWIMMQNNPVSKVSPV</sequence>
<dbReference type="InterPro" id="IPR049326">
    <property type="entry name" value="Rhodopsin_dom_fungi"/>
</dbReference>
<dbReference type="OMA" id="EEWIFRP"/>
<dbReference type="EMBL" id="CH445336">
    <property type="protein sequence ID" value="EAT84731.1"/>
    <property type="molecule type" value="Genomic_DNA"/>
</dbReference>
<comment type="subcellular location">
    <subcellularLocation>
        <location evidence="1">Membrane</location>
        <topology evidence="1">Multi-pass membrane protein</topology>
    </subcellularLocation>
</comment>
<dbReference type="GeneID" id="5975664"/>
<dbReference type="HOGENOM" id="CLU_797179_0_0_1"/>
<dbReference type="Proteomes" id="UP000001055">
    <property type="component" value="Unassembled WGS sequence"/>
</dbReference>
<evidence type="ECO:0000256" key="4">
    <source>
        <dbReference type="ARBA" id="ARBA00023136"/>
    </source>
</evidence>
<protein>
    <recommendedName>
        <fullName evidence="8">Rhodopsin domain-containing protein</fullName>
    </recommendedName>
</protein>
<keyword evidence="3 7" id="KW-1133">Transmembrane helix</keyword>
<dbReference type="eggNOG" id="ENOG502S3HY">
    <property type="taxonomic scope" value="Eukaryota"/>
</dbReference>
<dbReference type="PANTHER" id="PTHR33048:SF129">
    <property type="entry name" value="INTEGRAL MEMBRANE PROTEIN-RELATED"/>
    <property type="match status" value="1"/>
</dbReference>
<feature type="compositionally biased region" description="Polar residues" evidence="6">
    <location>
        <begin position="337"/>
        <end position="348"/>
    </location>
</feature>
<feature type="compositionally biased region" description="Low complexity" evidence="6">
    <location>
        <begin position="303"/>
        <end position="319"/>
    </location>
</feature>
<evidence type="ECO:0000256" key="7">
    <source>
        <dbReference type="SAM" id="Phobius"/>
    </source>
</evidence>
<dbReference type="RefSeq" id="XP_001798766.1">
    <property type="nucleotide sequence ID" value="XM_001798714.1"/>
</dbReference>
<dbReference type="InParanoid" id="Q0UIF9"/>
<evidence type="ECO:0000313" key="9">
    <source>
        <dbReference type="EMBL" id="EAT84731.1"/>
    </source>
</evidence>
<feature type="transmembrane region" description="Helical" evidence="7">
    <location>
        <begin position="167"/>
        <end position="187"/>
    </location>
</feature>
<evidence type="ECO:0000259" key="8">
    <source>
        <dbReference type="Pfam" id="PF20684"/>
    </source>
</evidence>
<organism evidence="9 10">
    <name type="scientific">Phaeosphaeria nodorum (strain SN15 / ATCC MYA-4574 / FGSC 10173)</name>
    <name type="common">Glume blotch fungus</name>
    <name type="synonym">Parastagonospora nodorum</name>
    <dbReference type="NCBI Taxonomy" id="321614"/>
    <lineage>
        <taxon>Eukaryota</taxon>
        <taxon>Fungi</taxon>
        <taxon>Dikarya</taxon>
        <taxon>Ascomycota</taxon>
        <taxon>Pezizomycotina</taxon>
        <taxon>Dothideomycetes</taxon>
        <taxon>Pleosporomycetidae</taxon>
        <taxon>Pleosporales</taxon>
        <taxon>Pleosporineae</taxon>
        <taxon>Phaeosphaeriaceae</taxon>
        <taxon>Parastagonospora</taxon>
    </lineage>
</organism>
<dbReference type="PANTHER" id="PTHR33048">
    <property type="entry name" value="PTH11-LIKE INTEGRAL MEMBRANE PROTEIN (AFU_ORTHOLOGUE AFUA_5G11245)"/>
    <property type="match status" value="1"/>
</dbReference>
<evidence type="ECO:0000256" key="3">
    <source>
        <dbReference type="ARBA" id="ARBA00022989"/>
    </source>
</evidence>
<dbReference type="KEGG" id="pno:SNOG_08455"/>
<dbReference type="AlphaFoldDB" id="Q0UIF9"/>
<feature type="transmembrane region" description="Helical" evidence="7">
    <location>
        <begin position="27"/>
        <end position="49"/>
    </location>
</feature>
<evidence type="ECO:0000256" key="5">
    <source>
        <dbReference type="ARBA" id="ARBA00038359"/>
    </source>
</evidence>
<reference evidence="10" key="1">
    <citation type="journal article" date="2007" name="Plant Cell">
        <title>Dothideomycete-plant interactions illuminated by genome sequencing and EST analysis of the wheat pathogen Stagonospora nodorum.</title>
        <authorList>
            <person name="Hane J.K."/>
            <person name="Lowe R.G."/>
            <person name="Solomon P.S."/>
            <person name="Tan K.C."/>
            <person name="Schoch C.L."/>
            <person name="Spatafora J.W."/>
            <person name="Crous P.W."/>
            <person name="Kodira C."/>
            <person name="Birren B.W."/>
            <person name="Galagan J.E."/>
            <person name="Torriani S.F."/>
            <person name="McDonald B.A."/>
            <person name="Oliver R.P."/>
        </authorList>
    </citation>
    <scope>NUCLEOTIDE SEQUENCE [LARGE SCALE GENOMIC DNA]</scope>
    <source>
        <strain evidence="10">SN15 / ATCC MYA-4574 / FGSC 10173</strain>
    </source>
</reference>
<evidence type="ECO:0000313" key="10">
    <source>
        <dbReference type="Proteomes" id="UP000001055"/>
    </source>
</evidence>
<feature type="region of interest" description="Disordered" evidence="6">
    <location>
        <begin position="253"/>
        <end position="277"/>
    </location>
</feature>
<dbReference type="GO" id="GO:0016020">
    <property type="term" value="C:membrane"/>
    <property type="evidence" value="ECO:0007669"/>
    <property type="project" value="UniProtKB-SubCell"/>
</dbReference>
<feature type="transmembrane region" description="Helical" evidence="7">
    <location>
        <begin position="125"/>
        <end position="146"/>
    </location>
</feature>
<comment type="similarity">
    <text evidence="5">Belongs to the SAT4 family.</text>
</comment>
<feature type="domain" description="Rhodopsin" evidence="8">
    <location>
        <begin position="46"/>
        <end position="233"/>
    </location>
</feature>
<feature type="transmembrane region" description="Helical" evidence="7">
    <location>
        <begin position="202"/>
        <end position="224"/>
    </location>
</feature>
<dbReference type="Pfam" id="PF20684">
    <property type="entry name" value="Fung_rhodopsin"/>
    <property type="match status" value="1"/>
</dbReference>
<name>Q0UIF9_PHANO</name>
<accession>Q0UIF9</accession>
<evidence type="ECO:0000256" key="2">
    <source>
        <dbReference type="ARBA" id="ARBA00022692"/>
    </source>
</evidence>
<evidence type="ECO:0000256" key="1">
    <source>
        <dbReference type="ARBA" id="ARBA00004141"/>
    </source>
</evidence>